<dbReference type="NCBIfam" id="NF005598">
    <property type="entry name" value="PRK07331.1"/>
    <property type="match status" value="1"/>
</dbReference>
<dbReference type="RefSeq" id="WP_104434002.1">
    <property type="nucleotide sequence ID" value="NZ_PTJA01000001.1"/>
</dbReference>
<keyword evidence="3" id="KW-1003">Cell membrane</keyword>
<dbReference type="GO" id="GO:0000041">
    <property type="term" value="P:transition metal ion transport"/>
    <property type="evidence" value="ECO:0007669"/>
    <property type="project" value="InterPro"/>
</dbReference>
<evidence type="ECO:0000259" key="8">
    <source>
        <dbReference type="Pfam" id="PF13190"/>
    </source>
</evidence>
<proteinExistence type="predicted"/>
<dbReference type="GO" id="GO:0005886">
    <property type="term" value="C:plasma membrane"/>
    <property type="evidence" value="ECO:0007669"/>
    <property type="project" value="UniProtKB-SubCell"/>
</dbReference>
<keyword evidence="4 7" id="KW-0812">Transmembrane</keyword>
<keyword evidence="5 7" id="KW-1133">Transmembrane helix</keyword>
<gene>
    <name evidence="9" type="ORF">BXY41_101385</name>
</gene>
<dbReference type="Pfam" id="PF01891">
    <property type="entry name" value="CbiM"/>
    <property type="match status" value="1"/>
</dbReference>
<dbReference type="PANTHER" id="PTHR34229">
    <property type="entry name" value="METAL TRANSPORT PROTEIN HI_1621-RELATED"/>
    <property type="match status" value="1"/>
</dbReference>
<evidence type="ECO:0000256" key="7">
    <source>
        <dbReference type="SAM" id="Phobius"/>
    </source>
</evidence>
<feature type="transmembrane region" description="Helical" evidence="7">
    <location>
        <begin position="40"/>
        <end position="60"/>
    </location>
</feature>
<evidence type="ECO:0000256" key="4">
    <source>
        <dbReference type="ARBA" id="ARBA00022692"/>
    </source>
</evidence>
<feature type="transmembrane region" description="Helical" evidence="7">
    <location>
        <begin position="231"/>
        <end position="253"/>
    </location>
</feature>
<comment type="caution">
    <text evidence="9">The sequence shown here is derived from an EMBL/GenBank/DDBJ whole genome shotgun (WGS) entry which is preliminary data.</text>
</comment>
<dbReference type="Proteomes" id="UP000237749">
    <property type="component" value="Unassembled WGS sequence"/>
</dbReference>
<evidence type="ECO:0000313" key="10">
    <source>
        <dbReference type="Proteomes" id="UP000237749"/>
    </source>
</evidence>
<feature type="transmembrane region" description="Helical" evidence="7">
    <location>
        <begin position="103"/>
        <end position="125"/>
    </location>
</feature>
<keyword evidence="6 7" id="KW-0472">Membrane</keyword>
<feature type="transmembrane region" description="Helical" evidence="7">
    <location>
        <begin position="299"/>
        <end position="320"/>
    </location>
</feature>
<evidence type="ECO:0000313" key="9">
    <source>
        <dbReference type="EMBL" id="PPK83322.1"/>
    </source>
</evidence>
<feature type="transmembrane region" description="Helical" evidence="7">
    <location>
        <begin position="190"/>
        <end position="211"/>
    </location>
</feature>
<feature type="transmembrane region" description="Helical" evidence="7">
    <location>
        <begin position="72"/>
        <end position="97"/>
    </location>
</feature>
<dbReference type="InterPro" id="IPR025937">
    <property type="entry name" value="PDGLE_dom"/>
</dbReference>
<dbReference type="AlphaFoldDB" id="A0A2S6HYU9"/>
<keyword evidence="2" id="KW-0813">Transport</keyword>
<organism evidence="9 10">
    <name type="scientific">Lacrimispora xylanisolvens</name>
    <dbReference type="NCBI Taxonomy" id="384636"/>
    <lineage>
        <taxon>Bacteria</taxon>
        <taxon>Bacillati</taxon>
        <taxon>Bacillota</taxon>
        <taxon>Clostridia</taxon>
        <taxon>Lachnospirales</taxon>
        <taxon>Lachnospiraceae</taxon>
        <taxon>Lacrimispora</taxon>
    </lineage>
</organism>
<dbReference type="Pfam" id="PF13190">
    <property type="entry name" value="PDGLE"/>
    <property type="match status" value="1"/>
</dbReference>
<dbReference type="OrthoDB" id="5395048at2"/>
<evidence type="ECO:0000256" key="1">
    <source>
        <dbReference type="ARBA" id="ARBA00004651"/>
    </source>
</evidence>
<evidence type="ECO:0000256" key="6">
    <source>
        <dbReference type="ARBA" id="ARBA00023136"/>
    </source>
</evidence>
<protein>
    <submittedName>
        <fullName evidence="9">Cobalt/nickel transport system permease protein</fullName>
    </submittedName>
</protein>
<dbReference type="EMBL" id="PTJA01000001">
    <property type="protein sequence ID" value="PPK83322.1"/>
    <property type="molecule type" value="Genomic_DNA"/>
</dbReference>
<keyword evidence="10" id="KW-1185">Reference proteome</keyword>
<comment type="subcellular location">
    <subcellularLocation>
        <location evidence="1">Cell membrane</location>
        <topology evidence="1">Multi-pass membrane protein</topology>
    </subcellularLocation>
</comment>
<dbReference type="PANTHER" id="PTHR34229:SF1">
    <property type="entry name" value="METAL TRANSPORT PROTEIN HI_1621-RELATED"/>
    <property type="match status" value="1"/>
</dbReference>
<dbReference type="InterPro" id="IPR002751">
    <property type="entry name" value="CbiM/NikMN"/>
</dbReference>
<feature type="domain" description="PDGLE" evidence="8">
    <location>
        <begin position="229"/>
        <end position="323"/>
    </location>
</feature>
<name>A0A2S6HYU9_9FIRM</name>
<feature type="transmembrane region" description="Helical" evidence="7">
    <location>
        <begin position="137"/>
        <end position="163"/>
    </location>
</feature>
<evidence type="ECO:0000256" key="3">
    <source>
        <dbReference type="ARBA" id="ARBA00022475"/>
    </source>
</evidence>
<dbReference type="Gene3D" id="1.10.1760.20">
    <property type="match status" value="1"/>
</dbReference>
<reference evidence="9 10" key="1">
    <citation type="submission" date="2018-02" db="EMBL/GenBank/DDBJ databases">
        <title>Genomic Encyclopedia of Archaeal and Bacterial Type Strains, Phase II (KMG-II): from individual species to whole genera.</title>
        <authorList>
            <person name="Goeker M."/>
        </authorList>
    </citation>
    <scope>NUCLEOTIDE SEQUENCE [LARGE SCALE GENOMIC DNA]</scope>
    <source>
        <strain evidence="9 10">DSM 3808</strain>
    </source>
</reference>
<sequence>MHIPDNYLSPSTCAAMGAAMVPVWTKAIRKVKEEIPKAKIPLLGVGAAFSFLLMMFNVPLPGGTTGHAVGGTLLAVLMGPYAACISVTVALFIQALLFGDGGILAFGANCFNMAFVLPFFGYYIYKFIKDHVRSEKGEYLGIILGSYAGINVAALCAAIEFGIQPLLFKDGAGQALYCPYPLSVSIPAMLIPHLLVAGIVEAVFTAAIVIYIKKVSPGTFYKGAKEKTRAVYGLVAGLICFTPLGLLATGTAWGEWGTDEIKEVVSGGNALGFVPHGMKEGFNFSAVMPDYAVSGLPEVAGYLLSAVAGVAIMIIFFKILGNMKKDKAGNNVGSYRN</sequence>
<evidence type="ECO:0000256" key="5">
    <source>
        <dbReference type="ARBA" id="ARBA00022989"/>
    </source>
</evidence>
<dbReference type="NCBIfam" id="NF008873">
    <property type="entry name" value="PRK11909.1"/>
    <property type="match status" value="1"/>
</dbReference>
<accession>A0A2S6HYU9</accession>
<evidence type="ECO:0000256" key="2">
    <source>
        <dbReference type="ARBA" id="ARBA00022448"/>
    </source>
</evidence>